<organism evidence="1 2">
    <name type="scientific">Batillaria attramentaria</name>
    <dbReference type="NCBI Taxonomy" id="370345"/>
    <lineage>
        <taxon>Eukaryota</taxon>
        <taxon>Metazoa</taxon>
        <taxon>Spiralia</taxon>
        <taxon>Lophotrochozoa</taxon>
        <taxon>Mollusca</taxon>
        <taxon>Gastropoda</taxon>
        <taxon>Caenogastropoda</taxon>
        <taxon>Sorbeoconcha</taxon>
        <taxon>Cerithioidea</taxon>
        <taxon>Batillariidae</taxon>
        <taxon>Batillaria</taxon>
    </lineage>
</organism>
<comment type="caution">
    <text evidence="1">The sequence shown here is derived from an EMBL/GenBank/DDBJ whole genome shotgun (WGS) entry which is preliminary data.</text>
</comment>
<name>A0ABD0KNE5_9CAEN</name>
<dbReference type="Proteomes" id="UP001519460">
    <property type="component" value="Unassembled WGS sequence"/>
</dbReference>
<protein>
    <submittedName>
        <fullName evidence="1">Uncharacterized protein</fullName>
    </submittedName>
</protein>
<reference evidence="1 2" key="1">
    <citation type="journal article" date="2023" name="Sci. Data">
        <title>Genome assembly of the Korean intertidal mud-creeper Batillaria attramentaria.</title>
        <authorList>
            <person name="Patra A.K."/>
            <person name="Ho P.T."/>
            <person name="Jun S."/>
            <person name="Lee S.J."/>
            <person name="Kim Y."/>
            <person name="Won Y.J."/>
        </authorList>
    </citation>
    <scope>NUCLEOTIDE SEQUENCE [LARGE SCALE GENOMIC DNA]</scope>
    <source>
        <strain evidence="1">Wonlab-2016</strain>
    </source>
</reference>
<sequence>MTGLDLATGYQPQLWDPLLPPRRRLSDDSINDVHPDWAEQVVPLFSLWHELLKPAACLCPNRIPQCGNAVIRDNAEEISLYTE</sequence>
<dbReference type="AlphaFoldDB" id="A0ABD0KNE5"/>
<accession>A0ABD0KNE5</accession>
<dbReference type="EMBL" id="JACVVK020000148">
    <property type="protein sequence ID" value="KAK7488641.1"/>
    <property type="molecule type" value="Genomic_DNA"/>
</dbReference>
<keyword evidence="2" id="KW-1185">Reference proteome</keyword>
<gene>
    <name evidence="1" type="ORF">BaRGS_00020094</name>
</gene>
<evidence type="ECO:0000313" key="1">
    <source>
        <dbReference type="EMBL" id="KAK7488641.1"/>
    </source>
</evidence>
<evidence type="ECO:0000313" key="2">
    <source>
        <dbReference type="Proteomes" id="UP001519460"/>
    </source>
</evidence>
<proteinExistence type="predicted"/>